<dbReference type="AlphaFoldDB" id="A0AA35T0Y0"/>
<dbReference type="EMBL" id="CASHTH010003021">
    <property type="protein sequence ID" value="CAI8038973.1"/>
    <property type="molecule type" value="Genomic_DNA"/>
</dbReference>
<sequence length="36" mass="4419">MEECGENNMYWWSDSLHHPRECHWSGICTSLWCWCT</sequence>
<gene>
    <name evidence="1" type="ORF">GBAR_LOCUS21697</name>
</gene>
<reference evidence="1" key="1">
    <citation type="submission" date="2023-03" db="EMBL/GenBank/DDBJ databases">
        <authorList>
            <person name="Steffen K."/>
            <person name="Cardenas P."/>
        </authorList>
    </citation>
    <scope>NUCLEOTIDE SEQUENCE</scope>
</reference>
<protein>
    <submittedName>
        <fullName evidence="1">Uncharacterized protein</fullName>
    </submittedName>
</protein>
<comment type="caution">
    <text evidence="1">The sequence shown here is derived from an EMBL/GenBank/DDBJ whole genome shotgun (WGS) entry which is preliminary data.</text>
</comment>
<keyword evidence="2" id="KW-1185">Reference proteome</keyword>
<proteinExistence type="predicted"/>
<evidence type="ECO:0000313" key="2">
    <source>
        <dbReference type="Proteomes" id="UP001174909"/>
    </source>
</evidence>
<dbReference type="Proteomes" id="UP001174909">
    <property type="component" value="Unassembled WGS sequence"/>
</dbReference>
<accession>A0AA35T0Y0</accession>
<evidence type="ECO:0000313" key="1">
    <source>
        <dbReference type="EMBL" id="CAI8038973.1"/>
    </source>
</evidence>
<name>A0AA35T0Y0_GEOBA</name>
<organism evidence="1 2">
    <name type="scientific">Geodia barretti</name>
    <name type="common">Barrett's horny sponge</name>
    <dbReference type="NCBI Taxonomy" id="519541"/>
    <lineage>
        <taxon>Eukaryota</taxon>
        <taxon>Metazoa</taxon>
        <taxon>Porifera</taxon>
        <taxon>Demospongiae</taxon>
        <taxon>Heteroscleromorpha</taxon>
        <taxon>Tetractinellida</taxon>
        <taxon>Astrophorina</taxon>
        <taxon>Geodiidae</taxon>
        <taxon>Geodia</taxon>
    </lineage>
</organism>